<evidence type="ECO:0000256" key="1">
    <source>
        <dbReference type="ARBA" id="ARBA00009986"/>
    </source>
</evidence>
<dbReference type="InterPro" id="IPR016163">
    <property type="entry name" value="Ald_DH_C"/>
</dbReference>
<gene>
    <name evidence="4" type="ORF">METZ01_LOCUS331958</name>
</gene>
<dbReference type="PANTHER" id="PTHR42991:SF1">
    <property type="entry name" value="ALDEHYDE DEHYDROGENASE"/>
    <property type="match status" value="1"/>
</dbReference>
<evidence type="ECO:0000259" key="3">
    <source>
        <dbReference type="Pfam" id="PF00171"/>
    </source>
</evidence>
<dbReference type="InterPro" id="IPR016161">
    <property type="entry name" value="Ald_DH/histidinol_DH"/>
</dbReference>
<protein>
    <recommendedName>
        <fullName evidence="3">Aldehyde dehydrogenase domain-containing protein</fullName>
    </recommendedName>
</protein>
<comment type="similarity">
    <text evidence="1">Belongs to the aldehyde dehydrogenase family.</text>
</comment>
<keyword evidence="2" id="KW-0560">Oxidoreductase</keyword>
<dbReference type="GO" id="GO:0008911">
    <property type="term" value="F:lactaldehyde dehydrogenase (NAD+) activity"/>
    <property type="evidence" value="ECO:0007669"/>
    <property type="project" value="TreeGrafter"/>
</dbReference>
<proteinExistence type="inferred from homology"/>
<dbReference type="InterPro" id="IPR051020">
    <property type="entry name" value="ALDH-related_metabolic_enz"/>
</dbReference>
<dbReference type="PANTHER" id="PTHR42991">
    <property type="entry name" value="ALDEHYDE DEHYDROGENASE"/>
    <property type="match status" value="1"/>
</dbReference>
<dbReference type="AlphaFoldDB" id="A0A382Q0I0"/>
<feature type="domain" description="Aldehyde dehydrogenase" evidence="3">
    <location>
        <begin position="9"/>
        <end position="291"/>
    </location>
</feature>
<evidence type="ECO:0000256" key="2">
    <source>
        <dbReference type="ARBA" id="ARBA00023002"/>
    </source>
</evidence>
<reference evidence="4" key="1">
    <citation type="submission" date="2018-05" db="EMBL/GenBank/DDBJ databases">
        <authorList>
            <person name="Lanie J.A."/>
            <person name="Ng W.-L."/>
            <person name="Kazmierczak K.M."/>
            <person name="Andrzejewski T.M."/>
            <person name="Davidsen T.M."/>
            <person name="Wayne K.J."/>
            <person name="Tettelin H."/>
            <person name="Glass J.I."/>
            <person name="Rusch D."/>
            <person name="Podicherti R."/>
            <person name="Tsui H.-C.T."/>
            <person name="Winkler M.E."/>
        </authorList>
    </citation>
    <scope>NUCLEOTIDE SEQUENCE</scope>
</reference>
<dbReference type="Gene3D" id="3.40.309.10">
    <property type="entry name" value="Aldehyde Dehydrogenase, Chain A, domain 2"/>
    <property type="match status" value="1"/>
</dbReference>
<dbReference type="Pfam" id="PF00171">
    <property type="entry name" value="Aldedh"/>
    <property type="match status" value="1"/>
</dbReference>
<name>A0A382Q0I0_9ZZZZ</name>
<sequence>MKMHLNGEWVSRDNVQEVLNPYDNSVVDTVPLASVEDVATAVNSAERGFKAMKSLSSHDRYSLLMRASELIEERKEDLARTITLEEGKVISEGRVEADRCKQTIIVSAEEAKRIQSEVLPLDAAPGNEGKFGFTLRVPVGIVAAISPFNFPLNLVAHKIGPALAAGNAVVLKPASDTPLSALKLTEIMLDAGFPPEAIQCITGSGAIIGNALVSNSKIRKVTFTGSQEVGEQICKTAGLKKVTMELGSNSPLIVLPDADLEKVAQATTQSGFSNAGQVCISTQRVIVDKSV</sequence>
<evidence type="ECO:0000313" key="4">
    <source>
        <dbReference type="EMBL" id="SVC79104.1"/>
    </source>
</evidence>
<dbReference type="InterPro" id="IPR015590">
    <property type="entry name" value="Aldehyde_DH_dom"/>
</dbReference>
<dbReference type="InterPro" id="IPR016162">
    <property type="entry name" value="Ald_DH_N"/>
</dbReference>
<organism evidence="4">
    <name type="scientific">marine metagenome</name>
    <dbReference type="NCBI Taxonomy" id="408172"/>
    <lineage>
        <taxon>unclassified sequences</taxon>
        <taxon>metagenomes</taxon>
        <taxon>ecological metagenomes</taxon>
    </lineage>
</organism>
<dbReference type="SUPFAM" id="SSF53720">
    <property type="entry name" value="ALDH-like"/>
    <property type="match status" value="1"/>
</dbReference>
<accession>A0A382Q0I0</accession>
<dbReference type="EMBL" id="UINC01111123">
    <property type="protein sequence ID" value="SVC79104.1"/>
    <property type="molecule type" value="Genomic_DNA"/>
</dbReference>
<dbReference type="Gene3D" id="3.40.605.10">
    <property type="entry name" value="Aldehyde Dehydrogenase, Chain A, domain 1"/>
    <property type="match status" value="1"/>
</dbReference>
<feature type="non-terminal residue" evidence="4">
    <location>
        <position position="291"/>
    </location>
</feature>
<dbReference type="FunFam" id="3.40.605.10:FF:000007">
    <property type="entry name" value="NAD/NADP-dependent betaine aldehyde dehydrogenase"/>
    <property type="match status" value="1"/>
</dbReference>